<dbReference type="InterPro" id="IPR005828">
    <property type="entry name" value="MFS_sugar_transport-like"/>
</dbReference>
<evidence type="ECO:0000256" key="8">
    <source>
        <dbReference type="ARBA" id="ARBA00023136"/>
    </source>
</evidence>
<evidence type="ECO:0000256" key="3">
    <source>
        <dbReference type="ARBA" id="ARBA00022448"/>
    </source>
</evidence>
<dbReference type="FunFam" id="1.20.1250.20:FF:000001">
    <property type="entry name" value="Dicarboxylate MFS transporter"/>
    <property type="match status" value="1"/>
</dbReference>
<keyword evidence="14" id="KW-1185">Reference proteome</keyword>
<dbReference type="OrthoDB" id="3690818at2"/>
<feature type="transmembrane region" description="Helical" evidence="9">
    <location>
        <begin position="160"/>
        <end position="184"/>
    </location>
</feature>
<evidence type="ECO:0000313" key="12">
    <source>
        <dbReference type="EMBL" id="CCJ72160.1"/>
    </source>
</evidence>
<feature type="transmembrane region" description="Helical" evidence="9">
    <location>
        <begin position="344"/>
        <end position="364"/>
    </location>
</feature>
<dbReference type="SUPFAM" id="SSF103473">
    <property type="entry name" value="MFS general substrate transporter"/>
    <property type="match status" value="1"/>
</dbReference>
<dbReference type="PROSITE" id="PS50850">
    <property type="entry name" value="MFS"/>
    <property type="match status" value="1"/>
</dbReference>
<evidence type="ECO:0000256" key="6">
    <source>
        <dbReference type="ARBA" id="ARBA00022692"/>
    </source>
</evidence>
<dbReference type="KEGG" id="ccon:AFK62_12330"/>
<dbReference type="InterPro" id="IPR004736">
    <property type="entry name" value="MHS_symport"/>
</dbReference>
<feature type="transmembrane region" description="Helical" evidence="9">
    <location>
        <begin position="96"/>
        <end position="114"/>
    </location>
</feature>
<evidence type="ECO:0000256" key="1">
    <source>
        <dbReference type="ARBA" id="ARBA00004429"/>
    </source>
</evidence>
<dbReference type="CDD" id="cd17369">
    <property type="entry name" value="MFS_ShiA_like"/>
    <property type="match status" value="1"/>
</dbReference>
<feature type="transmembrane region" description="Helical" evidence="9">
    <location>
        <begin position="384"/>
        <end position="409"/>
    </location>
</feature>
<feature type="transmembrane region" description="Helical" evidence="9">
    <location>
        <begin position="257"/>
        <end position="276"/>
    </location>
</feature>
<comment type="similarity">
    <text evidence="2">Belongs to the major facilitator superfamily. Metabolite:H+ Symporter (MHS) family (TC 2.A.1.6) family.</text>
</comment>
<protein>
    <submittedName>
        <fullName evidence="12">Shikimate transporter</fullName>
    </submittedName>
</protein>
<keyword evidence="6 9" id="KW-0812">Transmembrane</keyword>
<dbReference type="InterPro" id="IPR020846">
    <property type="entry name" value="MFS_dom"/>
</dbReference>
<sequence>MDSSLITPRHNEEIPRGYRARRAAWGSFAGAVVDWFDFLLYGITAALVFNSQFFPQIDPAMGTLAAFATFGVGFLFRPLGGIVFGHFGDRLGRKRMLMMTVWMMGIATACIGILPSFATIGWWAPVLLVTLRAIQGFAVGGEWGGAALLAVESAPSGKKAFYSSGIQVGYGVGLLLSTGLVSLISSLTTDAQFLSWGWRLPFLFSIVLVLGALWVRNGMEESAEFERAQAERPIKAKTRLPVFEALARHPGAFLKIIALRLCELLTMYIVTAFALNYSTQNLGLPRELFLNIGLLVGGVSCLTIPLFAWMADRYGRRRIYITGALLGALCAFPFFMALEARSMVGVVIFSLMLANIAHDMVVCVQQPMFTEMFGAGYRYSGAGVGYQVASVVGGGFTPFIAAALLTFSGGEWHTVAIYLMAGCLLSALTALFIKTPAPQ</sequence>
<reference evidence="14" key="3">
    <citation type="submission" date="2015-09" db="EMBL/GenBank/DDBJ databases">
        <title>Cronobacter genome sequencing and assembly.</title>
        <authorList>
            <person name="Descombes P."/>
            <person name="Baert L."/>
            <person name="Ngom-Bru C."/>
            <person name="Barretto C."/>
        </authorList>
    </citation>
    <scope>NUCLEOTIDE SEQUENCE [LARGE SCALE GENOMIC DNA]</scope>
    <source>
        <strain evidence="14">LMG 26250</strain>
    </source>
</reference>
<feature type="transmembrane region" description="Helical" evidence="9">
    <location>
        <begin position="288"/>
        <end position="307"/>
    </location>
</feature>
<dbReference type="EMBL" id="CP012264">
    <property type="protein sequence ID" value="ALB63242.1"/>
    <property type="molecule type" value="Genomic_DNA"/>
</dbReference>
<dbReference type="EMBL" id="CAKW01000059">
    <property type="protein sequence ID" value="CCJ72160.1"/>
    <property type="molecule type" value="Genomic_DNA"/>
</dbReference>
<dbReference type="AlphaFoldDB" id="K8A0B9"/>
<dbReference type="NCBIfam" id="TIGR00883">
    <property type="entry name" value="2A0106"/>
    <property type="match status" value="1"/>
</dbReference>
<evidence type="ECO:0000313" key="14">
    <source>
        <dbReference type="Proteomes" id="UP000067320"/>
    </source>
</evidence>
<dbReference type="InterPro" id="IPR011701">
    <property type="entry name" value="MFS"/>
</dbReference>
<name>K8A0B9_9ENTR</name>
<feature type="transmembrane region" description="Helical" evidence="9">
    <location>
        <begin position="23"/>
        <end position="49"/>
    </location>
</feature>
<gene>
    <name evidence="11" type="ORF">AFK62_12330</name>
    <name evidence="12" type="ORF">BN137_1515</name>
</gene>
<keyword evidence="4" id="KW-1003">Cell membrane</keyword>
<reference evidence="14" key="2">
    <citation type="submission" date="2015-07" db="EMBL/GenBank/DDBJ databases">
        <authorList>
            <person name="Moine D."/>
            <person name="Kassam M."/>
        </authorList>
    </citation>
    <scope>NUCLEOTIDE SEQUENCE [LARGE SCALE GENOMIC DNA]</scope>
    <source>
        <strain evidence="14">LMG 26250</strain>
    </source>
</reference>
<organism evidence="12 13">
    <name type="scientific">Cronobacter condimenti 1330</name>
    <dbReference type="NCBI Taxonomy" id="1073999"/>
    <lineage>
        <taxon>Bacteria</taxon>
        <taxon>Pseudomonadati</taxon>
        <taxon>Pseudomonadota</taxon>
        <taxon>Gammaproteobacteria</taxon>
        <taxon>Enterobacterales</taxon>
        <taxon>Enterobacteriaceae</taxon>
        <taxon>Cronobacter</taxon>
    </lineage>
</organism>
<dbReference type="PROSITE" id="PS00217">
    <property type="entry name" value="SUGAR_TRANSPORT_2"/>
    <property type="match status" value="1"/>
</dbReference>
<dbReference type="Gene3D" id="1.20.1250.20">
    <property type="entry name" value="MFS general substrate transporter like domains"/>
    <property type="match status" value="2"/>
</dbReference>
<dbReference type="GO" id="GO:0005886">
    <property type="term" value="C:plasma membrane"/>
    <property type="evidence" value="ECO:0007669"/>
    <property type="project" value="UniProtKB-SubCell"/>
</dbReference>
<keyword evidence="5" id="KW-0997">Cell inner membrane</keyword>
<comment type="subcellular location">
    <subcellularLocation>
        <location evidence="1">Cell inner membrane</location>
        <topology evidence="1">Multi-pass membrane protein</topology>
    </subcellularLocation>
</comment>
<feature type="transmembrane region" description="Helical" evidence="9">
    <location>
        <begin position="61"/>
        <end position="84"/>
    </location>
</feature>
<dbReference type="PANTHER" id="PTHR43045:SF1">
    <property type="entry name" value="SHIKIMATE TRANSPORTER"/>
    <property type="match status" value="1"/>
</dbReference>
<keyword evidence="7 9" id="KW-1133">Transmembrane helix</keyword>
<feature type="transmembrane region" description="Helical" evidence="9">
    <location>
        <begin position="196"/>
        <end position="215"/>
    </location>
</feature>
<reference evidence="11 14" key="4">
    <citation type="journal article" date="2016" name="Genome Announc.">
        <title>Fully Closed Genome Sequences of Five Type Strains of the Genus Cronobacter and One Cronobacter sakazakii Strain.</title>
        <authorList>
            <person name="Moine D."/>
            <person name="Kassam M."/>
            <person name="Baert L."/>
            <person name="Tang Y."/>
            <person name="Barretto C."/>
            <person name="Ngom Bru C."/>
            <person name="Klijn A."/>
            <person name="Descombes P."/>
        </authorList>
    </citation>
    <scope>NUCLEOTIDE SEQUENCE [LARGE SCALE GENOMIC DNA]</scope>
    <source>
        <strain evidence="11 14">LMG 26250</strain>
    </source>
</reference>
<evidence type="ECO:0000256" key="5">
    <source>
        <dbReference type="ARBA" id="ARBA00022519"/>
    </source>
</evidence>
<dbReference type="InterPro" id="IPR005829">
    <property type="entry name" value="Sugar_transporter_CS"/>
</dbReference>
<evidence type="ECO:0000256" key="4">
    <source>
        <dbReference type="ARBA" id="ARBA00022475"/>
    </source>
</evidence>
<evidence type="ECO:0000259" key="10">
    <source>
        <dbReference type="PROSITE" id="PS50850"/>
    </source>
</evidence>
<dbReference type="PATRIC" id="fig|1073999.7.peg.2587"/>
<dbReference type="Pfam" id="PF00083">
    <property type="entry name" value="Sugar_tr"/>
    <property type="match status" value="1"/>
</dbReference>
<reference evidence="12" key="1">
    <citation type="submission" date="2012-07" db="EMBL/GenBank/DDBJ databases">
        <authorList>
            <person name="Cummings C."/>
        </authorList>
    </citation>
    <scope>NUCLEOTIDE SEQUENCE</scope>
    <source>
        <strain evidence="12">1330</strain>
    </source>
</reference>
<dbReference type="GO" id="GO:0022857">
    <property type="term" value="F:transmembrane transporter activity"/>
    <property type="evidence" value="ECO:0007669"/>
    <property type="project" value="InterPro"/>
</dbReference>
<keyword evidence="3" id="KW-0813">Transport</keyword>
<evidence type="ECO:0000256" key="7">
    <source>
        <dbReference type="ARBA" id="ARBA00022989"/>
    </source>
</evidence>
<dbReference type="RefSeq" id="WP_007670327.1">
    <property type="nucleotide sequence ID" value="NZ_CAKW01000059.1"/>
</dbReference>
<keyword evidence="8 9" id="KW-0472">Membrane</keyword>
<dbReference type="Proteomes" id="UP000009340">
    <property type="component" value="Unassembled WGS sequence"/>
</dbReference>
<dbReference type="STRING" id="1073999.AFK62_12330"/>
<dbReference type="InterPro" id="IPR036259">
    <property type="entry name" value="MFS_trans_sf"/>
</dbReference>
<feature type="domain" description="Major facilitator superfamily (MFS) profile" evidence="10">
    <location>
        <begin position="23"/>
        <end position="438"/>
    </location>
</feature>
<proteinExistence type="inferred from homology"/>
<evidence type="ECO:0000313" key="13">
    <source>
        <dbReference type="Proteomes" id="UP000009340"/>
    </source>
</evidence>
<dbReference type="Proteomes" id="UP000067320">
    <property type="component" value="Chromosome"/>
</dbReference>
<feature type="transmembrane region" description="Helical" evidence="9">
    <location>
        <begin position="415"/>
        <end position="433"/>
    </location>
</feature>
<dbReference type="NCBIfam" id="NF007414">
    <property type="entry name" value="PRK09952.1"/>
    <property type="match status" value="1"/>
</dbReference>
<evidence type="ECO:0000256" key="9">
    <source>
        <dbReference type="SAM" id="Phobius"/>
    </source>
</evidence>
<dbReference type="PANTHER" id="PTHR43045">
    <property type="entry name" value="SHIKIMATE TRANSPORTER"/>
    <property type="match status" value="1"/>
</dbReference>
<evidence type="ECO:0000313" key="11">
    <source>
        <dbReference type="EMBL" id="ALB63242.1"/>
    </source>
</evidence>
<feature type="transmembrane region" description="Helical" evidence="9">
    <location>
        <begin position="319"/>
        <end position="338"/>
    </location>
</feature>
<evidence type="ECO:0000256" key="2">
    <source>
        <dbReference type="ARBA" id="ARBA00008240"/>
    </source>
</evidence>
<dbReference type="Pfam" id="PF07690">
    <property type="entry name" value="MFS_1"/>
    <property type="match status" value="1"/>
</dbReference>
<accession>K8A0B9</accession>
<dbReference type="eggNOG" id="COG0477">
    <property type="taxonomic scope" value="Bacteria"/>
</dbReference>